<evidence type="ECO:0000313" key="3">
    <source>
        <dbReference type="EMBL" id="KAF2128887.1"/>
    </source>
</evidence>
<keyword evidence="1" id="KW-0175">Coiled coil</keyword>
<dbReference type="Gene3D" id="1.10.287.1490">
    <property type="match status" value="1"/>
</dbReference>
<evidence type="ECO:0000256" key="1">
    <source>
        <dbReference type="SAM" id="Coils"/>
    </source>
</evidence>
<name>A0A6A6ADD6_9PLEO</name>
<feature type="region of interest" description="Disordered" evidence="2">
    <location>
        <begin position="140"/>
        <end position="161"/>
    </location>
</feature>
<dbReference type="EMBL" id="ML977507">
    <property type="protein sequence ID" value="KAF2128887.1"/>
    <property type="molecule type" value="Genomic_DNA"/>
</dbReference>
<dbReference type="OrthoDB" id="3438382at2759"/>
<feature type="compositionally biased region" description="Polar residues" evidence="2">
    <location>
        <begin position="195"/>
        <end position="218"/>
    </location>
</feature>
<evidence type="ECO:0000313" key="4">
    <source>
        <dbReference type="Proteomes" id="UP000799771"/>
    </source>
</evidence>
<dbReference type="PANTHER" id="PTHR43941">
    <property type="entry name" value="STRUCTURAL MAINTENANCE OF CHROMOSOMES PROTEIN 2"/>
    <property type="match status" value="1"/>
</dbReference>
<accession>A0A6A6ADD6</accession>
<proteinExistence type="predicted"/>
<feature type="region of interest" description="Disordered" evidence="2">
    <location>
        <begin position="1053"/>
        <end position="1079"/>
    </location>
</feature>
<organism evidence="3 4">
    <name type="scientific">Dothidotthia symphoricarpi CBS 119687</name>
    <dbReference type="NCBI Taxonomy" id="1392245"/>
    <lineage>
        <taxon>Eukaryota</taxon>
        <taxon>Fungi</taxon>
        <taxon>Dikarya</taxon>
        <taxon>Ascomycota</taxon>
        <taxon>Pezizomycotina</taxon>
        <taxon>Dothideomycetes</taxon>
        <taxon>Pleosporomycetidae</taxon>
        <taxon>Pleosporales</taxon>
        <taxon>Dothidotthiaceae</taxon>
        <taxon>Dothidotthia</taxon>
    </lineage>
</organism>
<dbReference type="RefSeq" id="XP_033523276.1">
    <property type="nucleotide sequence ID" value="XM_033671530.1"/>
</dbReference>
<feature type="compositionally biased region" description="Basic residues" evidence="2">
    <location>
        <begin position="1069"/>
        <end position="1079"/>
    </location>
</feature>
<feature type="compositionally biased region" description="Basic and acidic residues" evidence="2">
    <location>
        <begin position="329"/>
        <end position="339"/>
    </location>
</feature>
<feature type="region of interest" description="Disordered" evidence="2">
    <location>
        <begin position="1"/>
        <end position="85"/>
    </location>
</feature>
<dbReference type="AlphaFoldDB" id="A0A6A6ADD6"/>
<sequence length="1079" mass="120847">MNSRKRPADPHSRGHSPPEKRYRAPDRSSRLPDRPRNDRDATDKRPQNGLLRAEGNLAAQRTASAEQSPLHIMSPNNIGSPAHVAPPAPSMLPAIAGASVSGGGLMSSSSHTNHLQQHEGAIDRAPISVASLRNMRDKKRRQAIETEAKAPSTTTSNLDLETQLKSVQTELKQSNKEREKEHREMLRKIKRLESLSPQTSSLQDEVGHQQKSLSSNHASQEDVLARLNRLEDLKPSFEKLPAEIAGLDKKFEQLKALSDIVESLKDDIAKHAQRLDQASAKSEAIDSTLGKLPGLRSDIESIKNSRKSQPSPPTGEDINKVMRQTVQSELDKPEGVTKRAMKRMEEKLNKQVMEASNQTKRDHDTLEEKLSSELATLSDSGQKTDTSISTLVERIHETESNETKNYSRLSTLQKDFEKFRGDTVKDVDQLFDETRDFVQKDKNGKTFLEKLNQIESKQEGNSSKLKHVTNEQESLSKEQLKLVARLVVVEKTLKGNNTVLSDFETVATTMSRLSDASEKAATRTEKLENDIGEVQKVAKSVKDLPERIKVFEDRASSLYQLPTQISDIQTQVTALANLETRLASIEARKPVMLDQGGTQSGQVQVETGATQKTMDEQNVRLELLQDNFAAIDSVLYKTEEVIHNHGVAIETLQTGIPELFAEYFDPLKRDYEQRFTTHSEQLEVCQDEVSKLKLAVARVDPTEVMSVIEDTKNLTQEVSDLRVSLHNEIAQRGQDIQDVNGQLATKEDTLAVVRQFDSVRQGLNNLESRYQNISTDELHQQMVHWFVQMYPSNAVILQQFSVVQQDVARLMTFTPQMNWIKSHEKDLFALATMVSQLQTLVQPSNTPHQLPDNQTKIDKVSTDVKTAMTTSEDNKSKMNQLTEHVNKIGSALTTLQTQVNSLDLENSPFARTQEVHALETTVQKLQEDVTTGFTDAHDARVELRTAAGTANDQRVKAEAKIKSSVEELRTSLSNRVEAVEELRTSLSNRVEAVEIDGTKLRREFDDLMNDCIEPNKELFADNFPLVVITRISEVQRAVEYVNQQLPSGSLLPIKWSRPVADNDDDKGNGKGKGKAKVKP</sequence>
<feature type="coiled-coil region" evidence="1">
    <location>
        <begin position="247"/>
        <end position="281"/>
    </location>
</feature>
<evidence type="ECO:0000256" key="2">
    <source>
        <dbReference type="SAM" id="MobiDB-lite"/>
    </source>
</evidence>
<keyword evidence="4" id="KW-1185">Reference proteome</keyword>
<gene>
    <name evidence="3" type="ORF">P153DRAFT_397108</name>
</gene>
<feature type="region of interest" description="Disordered" evidence="2">
    <location>
        <begin position="289"/>
        <end position="339"/>
    </location>
</feature>
<dbReference type="PANTHER" id="PTHR43941:SF1">
    <property type="entry name" value="STRUCTURAL MAINTENANCE OF CHROMOSOMES PROTEIN 2"/>
    <property type="match status" value="1"/>
</dbReference>
<dbReference type="GeneID" id="54411962"/>
<reference evidence="3" key="1">
    <citation type="journal article" date="2020" name="Stud. Mycol.">
        <title>101 Dothideomycetes genomes: a test case for predicting lifestyles and emergence of pathogens.</title>
        <authorList>
            <person name="Haridas S."/>
            <person name="Albert R."/>
            <person name="Binder M."/>
            <person name="Bloem J."/>
            <person name="Labutti K."/>
            <person name="Salamov A."/>
            <person name="Andreopoulos B."/>
            <person name="Baker S."/>
            <person name="Barry K."/>
            <person name="Bills G."/>
            <person name="Bluhm B."/>
            <person name="Cannon C."/>
            <person name="Castanera R."/>
            <person name="Culley D."/>
            <person name="Daum C."/>
            <person name="Ezra D."/>
            <person name="Gonzalez J."/>
            <person name="Henrissat B."/>
            <person name="Kuo A."/>
            <person name="Liang C."/>
            <person name="Lipzen A."/>
            <person name="Lutzoni F."/>
            <person name="Magnuson J."/>
            <person name="Mondo S."/>
            <person name="Nolan M."/>
            <person name="Ohm R."/>
            <person name="Pangilinan J."/>
            <person name="Park H.-J."/>
            <person name="Ramirez L."/>
            <person name="Alfaro M."/>
            <person name="Sun H."/>
            <person name="Tritt A."/>
            <person name="Yoshinaga Y."/>
            <person name="Zwiers L.-H."/>
            <person name="Turgeon B."/>
            <person name="Goodwin S."/>
            <person name="Spatafora J."/>
            <person name="Crous P."/>
            <person name="Grigoriev I."/>
        </authorList>
    </citation>
    <scope>NUCLEOTIDE SEQUENCE</scope>
    <source>
        <strain evidence="3">CBS 119687</strain>
    </source>
</reference>
<feature type="region of interest" description="Disordered" evidence="2">
    <location>
        <begin position="191"/>
        <end position="220"/>
    </location>
</feature>
<feature type="compositionally biased region" description="Polar residues" evidence="2">
    <location>
        <begin position="151"/>
        <end position="161"/>
    </location>
</feature>
<feature type="compositionally biased region" description="Basic and acidic residues" evidence="2">
    <location>
        <begin position="1"/>
        <end position="46"/>
    </location>
</feature>
<protein>
    <submittedName>
        <fullName evidence="3">Uncharacterized protein</fullName>
    </submittedName>
</protein>
<dbReference type="Proteomes" id="UP000799771">
    <property type="component" value="Unassembled WGS sequence"/>
</dbReference>